<name>A0ABR3A912_9AGAR</name>
<dbReference type="SUPFAM" id="SSF48371">
    <property type="entry name" value="ARM repeat"/>
    <property type="match status" value="1"/>
</dbReference>
<keyword evidence="2" id="KW-0677">Repeat</keyword>
<organism evidence="5 6">
    <name type="scientific">Marasmius tenuissimus</name>
    <dbReference type="NCBI Taxonomy" id="585030"/>
    <lineage>
        <taxon>Eukaryota</taxon>
        <taxon>Fungi</taxon>
        <taxon>Dikarya</taxon>
        <taxon>Basidiomycota</taxon>
        <taxon>Agaricomycotina</taxon>
        <taxon>Agaricomycetes</taxon>
        <taxon>Agaricomycetidae</taxon>
        <taxon>Agaricales</taxon>
        <taxon>Marasmiineae</taxon>
        <taxon>Marasmiaceae</taxon>
        <taxon>Marasmius</taxon>
    </lineage>
</organism>
<evidence type="ECO:0000256" key="1">
    <source>
        <dbReference type="ARBA" id="ARBA00011045"/>
    </source>
</evidence>
<feature type="compositionally biased region" description="Polar residues" evidence="3">
    <location>
        <begin position="9"/>
        <end position="19"/>
    </location>
</feature>
<feature type="region of interest" description="Disordered" evidence="3">
    <location>
        <begin position="207"/>
        <end position="249"/>
    </location>
</feature>
<evidence type="ECO:0000259" key="4">
    <source>
        <dbReference type="Pfam" id="PF08609"/>
    </source>
</evidence>
<dbReference type="InterPro" id="IPR050693">
    <property type="entry name" value="Hsp70_NEF-Inhibitors"/>
</dbReference>
<gene>
    <name evidence="5" type="primary">FES1</name>
    <name evidence="5" type="ORF">AAF712_002688</name>
</gene>
<dbReference type="Gene3D" id="1.25.10.10">
    <property type="entry name" value="Leucine-rich Repeat Variant"/>
    <property type="match status" value="1"/>
</dbReference>
<feature type="compositionally biased region" description="Polar residues" evidence="3">
    <location>
        <begin position="207"/>
        <end position="231"/>
    </location>
</feature>
<dbReference type="Pfam" id="PF08609">
    <property type="entry name" value="Fes1"/>
    <property type="match status" value="1"/>
</dbReference>
<proteinExistence type="inferred from homology"/>
<dbReference type="InterPro" id="IPR013918">
    <property type="entry name" value="Nucleotide_exch_fac_Fes1"/>
</dbReference>
<dbReference type="PANTHER" id="PTHR19316:SF18">
    <property type="entry name" value="HSP70-BINDING PROTEIN 1"/>
    <property type="match status" value="1"/>
</dbReference>
<dbReference type="Proteomes" id="UP001437256">
    <property type="component" value="Unassembled WGS sequence"/>
</dbReference>
<comment type="similarity">
    <text evidence="1">Belongs to the FES1 family.</text>
</comment>
<comment type="caution">
    <text evidence="5">The sequence shown here is derived from an EMBL/GenBank/DDBJ whole genome shotgun (WGS) entry which is preliminary data.</text>
</comment>
<dbReference type="PANTHER" id="PTHR19316">
    <property type="entry name" value="PROTEIN FOLDING REGULATOR"/>
    <property type="match status" value="1"/>
</dbReference>
<evidence type="ECO:0000256" key="3">
    <source>
        <dbReference type="SAM" id="MobiDB-lite"/>
    </source>
</evidence>
<protein>
    <submittedName>
        <fullName evidence="5">Hsp70 nucleotide exchange factor fes1</fullName>
    </submittedName>
</protein>
<sequence>MESLLKWSIENSTPGNTGSAPAAPRSDLNPEIIDAILGKSDAEQMKDDMAIATDASRNEDERVNALDHLEMLIEQIDNANNLGKLKMWEPLHDLVTSQSSTDPVILQALWVIGTALQNNPAAQDSYLSLNPLAALTSFLSPNANVSPQIRSKAIYVLSGLLKHNANALSKLDDEDTDGWARLKQGLQDPDISVRRKVAFLLSTLLTPTESKDPSNQNQSNNFHTPNTQDQRNPAEPIHPNSHAEHLRNPSRVATSPIALKAVEKHGIVSTVIDGLTDPTPYGEDGDIEEPDADFEEKSVGILQNYVVRCDGQLSQKQKDDLKQWIQKEEKKEGEGTLAERWGLSSGEYKELVDKVQ</sequence>
<dbReference type="InterPro" id="IPR011989">
    <property type="entry name" value="ARM-like"/>
</dbReference>
<accession>A0ABR3A912</accession>
<evidence type="ECO:0000313" key="6">
    <source>
        <dbReference type="Proteomes" id="UP001437256"/>
    </source>
</evidence>
<reference evidence="5 6" key="1">
    <citation type="submission" date="2024-05" db="EMBL/GenBank/DDBJ databases">
        <title>A draft genome resource for the thread blight pathogen Marasmius tenuissimus strain MS-2.</title>
        <authorList>
            <person name="Yulfo-Soto G.E."/>
            <person name="Baruah I.K."/>
            <person name="Amoako-Attah I."/>
            <person name="Bukari Y."/>
            <person name="Meinhardt L.W."/>
            <person name="Bailey B.A."/>
            <person name="Cohen S.P."/>
        </authorList>
    </citation>
    <scope>NUCLEOTIDE SEQUENCE [LARGE SCALE GENOMIC DNA]</scope>
    <source>
        <strain evidence="5 6">MS-2</strain>
    </source>
</reference>
<evidence type="ECO:0000256" key="2">
    <source>
        <dbReference type="ARBA" id="ARBA00022737"/>
    </source>
</evidence>
<feature type="region of interest" description="Disordered" evidence="3">
    <location>
        <begin position="7"/>
        <end position="28"/>
    </location>
</feature>
<evidence type="ECO:0000313" key="5">
    <source>
        <dbReference type="EMBL" id="KAL0070198.1"/>
    </source>
</evidence>
<feature type="domain" description="Nucleotide exchange factor Fes1" evidence="4">
    <location>
        <begin position="1"/>
        <end position="82"/>
    </location>
</feature>
<dbReference type="InterPro" id="IPR016024">
    <property type="entry name" value="ARM-type_fold"/>
</dbReference>
<dbReference type="EMBL" id="JBBXMP010000008">
    <property type="protein sequence ID" value="KAL0070198.1"/>
    <property type="molecule type" value="Genomic_DNA"/>
</dbReference>
<keyword evidence="6" id="KW-1185">Reference proteome</keyword>